<dbReference type="OrthoDB" id="8251209at2759"/>
<dbReference type="PANTHER" id="PTHR16057">
    <property type="entry name" value="WINS1, 2 PROTEIN"/>
    <property type="match status" value="1"/>
</dbReference>
<evidence type="ECO:0000259" key="1">
    <source>
        <dbReference type="Pfam" id="PF14694"/>
    </source>
</evidence>
<dbReference type="InterPro" id="IPR032794">
    <property type="entry name" value="LINES_N"/>
</dbReference>
<gene>
    <name evidence="4" type="primary">lins1</name>
</gene>
<dbReference type="GeneID" id="114852142"/>
<dbReference type="InterPro" id="IPR024875">
    <property type="entry name" value="Protein_Lines"/>
</dbReference>
<reference evidence="4" key="1">
    <citation type="submission" date="2025-08" db="UniProtKB">
        <authorList>
            <consortium name="RefSeq"/>
        </authorList>
    </citation>
    <scope>IDENTIFICATION</scope>
</reference>
<feature type="domain" description="Protein Lines C-terminal" evidence="2">
    <location>
        <begin position="629"/>
        <end position="663"/>
    </location>
</feature>
<dbReference type="Pfam" id="PF14694">
    <property type="entry name" value="LINES_N"/>
    <property type="match status" value="1"/>
</dbReference>
<organism evidence="3 4">
    <name type="scientific">Betta splendens</name>
    <name type="common">Siamese fighting fish</name>
    <dbReference type="NCBI Taxonomy" id="158456"/>
    <lineage>
        <taxon>Eukaryota</taxon>
        <taxon>Metazoa</taxon>
        <taxon>Chordata</taxon>
        <taxon>Craniata</taxon>
        <taxon>Vertebrata</taxon>
        <taxon>Euteleostomi</taxon>
        <taxon>Actinopterygii</taxon>
        <taxon>Neopterygii</taxon>
        <taxon>Teleostei</taxon>
        <taxon>Neoteleostei</taxon>
        <taxon>Acanthomorphata</taxon>
        <taxon>Anabantaria</taxon>
        <taxon>Anabantiformes</taxon>
        <taxon>Anabantoidei</taxon>
        <taxon>Osphronemidae</taxon>
        <taxon>Betta</taxon>
    </lineage>
</organism>
<dbReference type="Proteomes" id="UP000515150">
    <property type="component" value="Chromosome 3"/>
</dbReference>
<feature type="domain" description="Protein Lines N-terminal" evidence="1">
    <location>
        <begin position="170"/>
        <end position="514"/>
    </location>
</feature>
<protein>
    <submittedName>
        <fullName evidence="4">Protein Lines homolog 1 isoform X1</fullName>
    </submittedName>
</protein>
<keyword evidence="3" id="KW-1185">Reference proteome</keyword>
<dbReference type="InParanoid" id="A0A6P7M1S1"/>
<dbReference type="KEGG" id="bspl:114852142"/>
<evidence type="ECO:0000313" key="3">
    <source>
        <dbReference type="Proteomes" id="UP000515150"/>
    </source>
</evidence>
<dbReference type="Pfam" id="PF14695">
    <property type="entry name" value="LINES_C"/>
    <property type="match status" value="1"/>
</dbReference>
<proteinExistence type="predicted"/>
<dbReference type="RefSeq" id="XP_029000144.1">
    <property type="nucleotide sequence ID" value="XM_029144311.3"/>
</dbReference>
<name>A0A6P7M1S1_BETSP</name>
<dbReference type="PANTHER" id="PTHR16057:SF1">
    <property type="entry name" value="PROTEIN LINES HOMOLOG 1"/>
    <property type="match status" value="1"/>
</dbReference>
<dbReference type="FunCoup" id="A0A6P7M1S1">
    <property type="interactions" value="1082"/>
</dbReference>
<evidence type="ECO:0000259" key="2">
    <source>
        <dbReference type="Pfam" id="PF14695"/>
    </source>
</evidence>
<dbReference type="AlphaFoldDB" id="A0A6P7M1S1"/>
<accession>A0A6P7M1S1</accession>
<evidence type="ECO:0000313" key="4">
    <source>
        <dbReference type="RefSeq" id="XP_029000144.1"/>
    </source>
</evidence>
<sequence>MERKRRSIDGSTLEQHLDCLADVYRCFLRESCPSQSAAVVASVIFSGVCAPDDDTHHVPAQHIQELTCCCLTLVEKMTSNLTYQPPQVSSYCSMILSTLFRDMDVMSQLVLHFQNKEQIIAHLAAKSVSASVFYHIHTSGMVPPVWLRSCVQAFHSSTPGFELDACLWSLTEVLKKLLKGPHQEILREVVAALDSSLCALCSRFFAKNRTSTQSLVDVTEDDHWKTSFCLLPDLLEVLTASSFITGAGVYLKSQRLAILHSSALLYTISCSSWYCVKKQVVLLLKRAVLQKAGEDWALEEGFSIGLKHENLSSDLIVLADTVLSAVAANWLQSIQVESASFFGGTRYVGHNREQKEDFVILRAVSLLLLRSIKLRMQTGNSSAHVDSPLQHLHKLWEFVRSCIVHLSETTHICLWVSAVFAEQDDDMMEAAKDLLSIFLHHRMSSTLEESDLLEAACASGFNPHCHFLFLLQSVSFDHSILLDFLISTETCFLEYFVRYLKYLTVYWQDFTSVCRRVSMSDTHLGFMRSYVCSGRSDISALTPNNWPQMEKGCRLVEYDSSESDQENTDISEDEPEMLMCQNRRLTASCFKQGIIRQQIKQPQRRSLNSVSSQQTSANIAGCETLARAVLCFSELKDVVTRLHTKKLFPYNPSSLLKLLAQVQKCS</sequence>
<dbReference type="InterPro" id="IPR029415">
    <property type="entry name" value="Lines_C"/>
</dbReference>
<dbReference type="CTD" id="55180"/>